<evidence type="ECO:0000313" key="7">
    <source>
        <dbReference type="Proteomes" id="UP001055439"/>
    </source>
</evidence>
<dbReference type="InterPro" id="IPR005630">
    <property type="entry name" value="Terpene_synthase_metal-bd"/>
</dbReference>
<sequence>MLSLYEASYLGKEGEVVLIEAMDFTTKHLKNLMEEGSLEPRFGEHVAYALELPLNWRMERIHARWWTDLGLAQRLPFFRDRLMENYFWTVGWAFEPQFWSFREMQPKLVSLITVIDNVYDVYGPLDELEHFTNVVDSGQMFANQTCWKRGGTIMDVHPSLAELARGDVPKSIQCYKHEKSVSEDVAREKVREAISVNWRALNEYRTSSSPLEEHFKRVTINIPRLAQFLYKCGDGYDIPDGETKNQVMLLFIQPIEF</sequence>
<dbReference type="Proteomes" id="UP001055439">
    <property type="component" value="Chromosome 7"/>
</dbReference>
<reference evidence="6" key="1">
    <citation type="submission" date="2022-05" db="EMBL/GenBank/DDBJ databases">
        <title>The Musa troglodytarum L. genome provides insights into the mechanism of non-climacteric behaviour and enrichment of carotenoids.</title>
        <authorList>
            <person name="Wang J."/>
        </authorList>
    </citation>
    <scope>NUCLEOTIDE SEQUENCE</scope>
    <source>
        <tissue evidence="6">Leaf</tissue>
    </source>
</reference>
<dbReference type="PANTHER" id="PTHR31225">
    <property type="entry name" value="OS04G0344100 PROTEIN-RELATED"/>
    <property type="match status" value="1"/>
</dbReference>
<evidence type="ECO:0000259" key="5">
    <source>
        <dbReference type="Pfam" id="PF03936"/>
    </source>
</evidence>
<keyword evidence="3" id="KW-0460">Magnesium</keyword>
<dbReference type="GO" id="GO:0016114">
    <property type="term" value="P:terpenoid biosynthetic process"/>
    <property type="evidence" value="ECO:0007669"/>
    <property type="project" value="InterPro"/>
</dbReference>
<keyword evidence="2" id="KW-0479">Metal-binding</keyword>
<dbReference type="InterPro" id="IPR001906">
    <property type="entry name" value="Terpene_synth_N"/>
</dbReference>
<dbReference type="SUPFAM" id="SSF48576">
    <property type="entry name" value="Terpenoid synthases"/>
    <property type="match status" value="1"/>
</dbReference>
<name>A0A9E7GQN4_9LILI</name>
<evidence type="ECO:0000256" key="3">
    <source>
        <dbReference type="ARBA" id="ARBA00022842"/>
    </source>
</evidence>
<dbReference type="PANTHER" id="PTHR31225:SF252">
    <property type="entry name" value="TERPENE SYNTHASE 12-RELATED"/>
    <property type="match status" value="1"/>
</dbReference>
<evidence type="ECO:0000256" key="1">
    <source>
        <dbReference type="ARBA" id="ARBA00001946"/>
    </source>
</evidence>
<dbReference type="Pfam" id="PF19086">
    <property type="entry name" value="Terpene_syn_C_2"/>
    <property type="match status" value="1"/>
</dbReference>
<dbReference type="InterPro" id="IPR008930">
    <property type="entry name" value="Terpenoid_cyclase/PrenylTrfase"/>
</dbReference>
<dbReference type="InterPro" id="IPR008949">
    <property type="entry name" value="Isoprenoid_synthase_dom_sf"/>
</dbReference>
<keyword evidence="7" id="KW-1185">Reference proteome</keyword>
<comment type="cofactor">
    <cofactor evidence="1">
        <name>Mg(2+)</name>
        <dbReference type="ChEBI" id="CHEBI:18420"/>
    </cofactor>
</comment>
<dbReference type="Pfam" id="PF01397">
    <property type="entry name" value="Terpene_synth"/>
    <property type="match status" value="1"/>
</dbReference>
<proteinExistence type="predicted"/>
<evidence type="ECO:0000259" key="4">
    <source>
        <dbReference type="Pfam" id="PF01397"/>
    </source>
</evidence>
<accession>A0A9E7GQN4</accession>
<protein>
    <submittedName>
        <fullName evidence="6">Myrcene synthase, chloroplastic</fullName>
    </submittedName>
</protein>
<dbReference type="OrthoDB" id="1936865at2759"/>
<dbReference type="Gene3D" id="1.10.600.10">
    <property type="entry name" value="Farnesyl Diphosphate Synthase"/>
    <property type="match status" value="2"/>
</dbReference>
<dbReference type="GO" id="GO:0010333">
    <property type="term" value="F:terpene synthase activity"/>
    <property type="evidence" value="ECO:0007669"/>
    <property type="project" value="InterPro"/>
</dbReference>
<evidence type="ECO:0000313" key="6">
    <source>
        <dbReference type="EMBL" id="URE16622.1"/>
    </source>
</evidence>
<dbReference type="InterPro" id="IPR050148">
    <property type="entry name" value="Terpene_synthase-like"/>
</dbReference>
<dbReference type="Pfam" id="PF03936">
    <property type="entry name" value="Terpene_synth_C"/>
    <property type="match status" value="1"/>
</dbReference>
<gene>
    <name evidence="6" type="ORF">MUK42_05136</name>
</gene>
<dbReference type="EMBL" id="CP097509">
    <property type="protein sequence ID" value="URE16622.1"/>
    <property type="molecule type" value="Genomic_DNA"/>
</dbReference>
<organism evidence="6 7">
    <name type="scientific">Musa troglodytarum</name>
    <name type="common">fe'i banana</name>
    <dbReference type="NCBI Taxonomy" id="320322"/>
    <lineage>
        <taxon>Eukaryota</taxon>
        <taxon>Viridiplantae</taxon>
        <taxon>Streptophyta</taxon>
        <taxon>Embryophyta</taxon>
        <taxon>Tracheophyta</taxon>
        <taxon>Spermatophyta</taxon>
        <taxon>Magnoliopsida</taxon>
        <taxon>Liliopsida</taxon>
        <taxon>Zingiberales</taxon>
        <taxon>Musaceae</taxon>
        <taxon>Musa</taxon>
    </lineage>
</organism>
<feature type="domain" description="Terpene synthase metal-binding" evidence="5">
    <location>
        <begin position="68"/>
        <end position="136"/>
    </location>
</feature>
<evidence type="ECO:0000256" key="2">
    <source>
        <dbReference type="ARBA" id="ARBA00022723"/>
    </source>
</evidence>
<feature type="domain" description="Terpene synthase N-terminal" evidence="4">
    <location>
        <begin position="1"/>
        <end position="50"/>
    </location>
</feature>
<dbReference type="AlphaFoldDB" id="A0A9E7GQN4"/>
<dbReference type="GO" id="GO:0000287">
    <property type="term" value="F:magnesium ion binding"/>
    <property type="evidence" value="ECO:0007669"/>
    <property type="project" value="InterPro"/>
</dbReference>
<dbReference type="SUPFAM" id="SSF48239">
    <property type="entry name" value="Terpenoid cyclases/Protein prenyltransferases"/>
    <property type="match status" value="1"/>
</dbReference>